<keyword evidence="1" id="KW-0812">Transmembrane</keyword>
<dbReference type="STRING" id="1028.SAMN05661096_02387"/>
<evidence type="ECO:0000313" key="3">
    <source>
        <dbReference type="EMBL" id="SMG35881.1"/>
    </source>
</evidence>
<name>A0A1X7K560_9BACT</name>
<feature type="transmembrane region" description="Helical" evidence="1">
    <location>
        <begin position="6"/>
        <end position="24"/>
    </location>
</feature>
<keyword evidence="1" id="KW-1133">Transmembrane helix</keyword>
<accession>A0A1X7K560</accession>
<reference evidence="4" key="1">
    <citation type="submission" date="2017-04" db="EMBL/GenBank/DDBJ databases">
        <authorList>
            <person name="Varghese N."/>
            <person name="Submissions S."/>
        </authorList>
    </citation>
    <scope>NUCLEOTIDE SEQUENCE [LARGE SCALE GENOMIC DNA]</scope>
    <source>
        <strain evidence="4">DSM 4125</strain>
    </source>
</reference>
<dbReference type="RefSeq" id="WP_085517431.1">
    <property type="nucleotide sequence ID" value="NZ_FXAW01000004.1"/>
</dbReference>
<keyword evidence="1" id="KW-0472">Membrane</keyword>
<dbReference type="AlphaFoldDB" id="A0A1X7K560"/>
<dbReference type="EMBL" id="FXAW01000004">
    <property type="protein sequence ID" value="SMG35881.1"/>
    <property type="molecule type" value="Genomic_DNA"/>
</dbReference>
<keyword evidence="4" id="KW-1185">Reference proteome</keyword>
<evidence type="ECO:0000256" key="1">
    <source>
        <dbReference type="SAM" id="Phobius"/>
    </source>
</evidence>
<feature type="transmembrane region" description="Helical" evidence="1">
    <location>
        <begin position="50"/>
        <end position="72"/>
    </location>
</feature>
<dbReference type="OrthoDB" id="679295at2"/>
<organism evidence="3 4">
    <name type="scientific">Marivirga sericea</name>
    <dbReference type="NCBI Taxonomy" id="1028"/>
    <lineage>
        <taxon>Bacteria</taxon>
        <taxon>Pseudomonadati</taxon>
        <taxon>Bacteroidota</taxon>
        <taxon>Cytophagia</taxon>
        <taxon>Cytophagales</taxon>
        <taxon>Marivirgaceae</taxon>
        <taxon>Marivirga</taxon>
    </lineage>
</organism>
<feature type="transmembrane region" description="Helical" evidence="1">
    <location>
        <begin position="84"/>
        <end position="106"/>
    </location>
</feature>
<sequence>MDFGTTLSYVSLYLVSLAIFYYYYTTRNKERMAIIELGANPDMFNSEEKYYIFFIIGLVAIGVAVGLVVGLYLNMLVKPLNQSIIYMASMLLFGGASMIAAFFLVLKRMKKDL</sequence>
<evidence type="ECO:0000259" key="2">
    <source>
        <dbReference type="Pfam" id="PF19762"/>
    </source>
</evidence>
<feature type="domain" description="DUF6249" evidence="2">
    <location>
        <begin position="15"/>
        <end position="104"/>
    </location>
</feature>
<dbReference type="InterPro" id="IPR046216">
    <property type="entry name" value="DUF6249"/>
</dbReference>
<proteinExistence type="predicted"/>
<dbReference type="Proteomes" id="UP000193804">
    <property type="component" value="Unassembled WGS sequence"/>
</dbReference>
<protein>
    <recommendedName>
        <fullName evidence="2">DUF6249 domain-containing protein</fullName>
    </recommendedName>
</protein>
<gene>
    <name evidence="3" type="ORF">SAMN05661096_02387</name>
</gene>
<dbReference type="Pfam" id="PF19762">
    <property type="entry name" value="DUF6249"/>
    <property type="match status" value="1"/>
</dbReference>
<evidence type="ECO:0000313" key="4">
    <source>
        <dbReference type="Proteomes" id="UP000193804"/>
    </source>
</evidence>